<sequence length="88" mass="9326">MRGVDAWGLVVHSLSKPTMLAFAFTPSTSSGAPAHPADGCALQAGGLPPCLAQATAPDAPRGLRRLALAMQWAAQRHLQRRARRCHTD</sequence>
<comment type="caution">
    <text evidence="1">The sequence shown here is derived from an EMBL/GenBank/DDBJ whole genome shotgun (WGS) entry which is preliminary data.</text>
</comment>
<dbReference type="EMBL" id="NSJD01000002">
    <property type="protein sequence ID" value="PAT41099.1"/>
    <property type="molecule type" value="Genomic_DNA"/>
</dbReference>
<name>A0A2A2ATW8_9BURK</name>
<evidence type="ECO:0000313" key="2">
    <source>
        <dbReference type="Proteomes" id="UP000218644"/>
    </source>
</evidence>
<proteinExistence type="predicted"/>
<accession>A0A2A2ATW8</accession>
<evidence type="ECO:0000313" key="1">
    <source>
        <dbReference type="EMBL" id="PAT41099.1"/>
    </source>
</evidence>
<gene>
    <name evidence="1" type="ORF">CK623_02200</name>
</gene>
<dbReference type="Proteomes" id="UP000218644">
    <property type="component" value="Unassembled WGS sequence"/>
</dbReference>
<protein>
    <submittedName>
        <fullName evidence="1">Uncharacterized protein</fullName>
    </submittedName>
</protein>
<organism evidence="1 2">
    <name type="scientific">Vandammella animalimorsus</name>
    <dbReference type="NCBI Taxonomy" id="2029117"/>
    <lineage>
        <taxon>Bacteria</taxon>
        <taxon>Pseudomonadati</taxon>
        <taxon>Pseudomonadota</taxon>
        <taxon>Betaproteobacteria</taxon>
        <taxon>Burkholderiales</taxon>
        <taxon>Comamonadaceae</taxon>
        <taxon>Vandammella</taxon>
    </lineage>
</organism>
<reference evidence="1 2" key="1">
    <citation type="submission" date="2017-08" db="EMBL/GenBank/DDBJ databases">
        <title>WGS of Clinical strains of the CDC Group NO-1 linked to zoonotic infections in humans.</title>
        <authorList>
            <person name="Bernier A.-M."/>
            <person name="Bernard K."/>
        </authorList>
    </citation>
    <scope>NUCLEOTIDE SEQUENCE [LARGE SCALE GENOMIC DNA]</scope>
    <source>
        <strain evidence="1 2">NML79-0751</strain>
    </source>
</reference>
<dbReference type="AlphaFoldDB" id="A0A2A2ATW8"/>